<dbReference type="EMBL" id="CP013355">
    <property type="protein sequence ID" value="AMC11836.1"/>
    <property type="molecule type" value="Genomic_DNA"/>
</dbReference>
<dbReference type="InterPro" id="IPR051056">
    <property type="entry name" value="Glycosyl_Hydrolase_73"/>
</dbReference>
<dbReference type="PATRIC" id="fig|1622118.3.peg.2346"/>
<evidence type="ECO:0000256" key="2">
    <source>
        <dbReference type="ARBA" id="ARBA00022638"/>
    </source>
</evidence>
<accession>A0A0X8G839</accession>
<keyword evidence="7" id="KW-1185">Reference proteome</keyword>
<dbReference type="Gene3D" id="1.10.530.10">
    <property type="match status" value="1"/>
</dbReference>
<dbReference type="Pfam" id="PF01476">
    <property type="entry name" value="LysM"/>
    <property type="match status" value="1"/>
</dbReference>
<evidence type="ECO:0000313" key="6">
    <source>
        <dbReference type="EMBL" id="AMC11836.1"/>
    </source>
</evidence>
<keyword evidence="3" id="KW-0378">Hydrolase</keyword>
<evidence type="ECO:0000259" key="5">
    <source>
        <dbReference type="PROSITE" id="PS51782"/>
    </source>
</evidence>
<dbReference type="PROSITE" id="PS51782">
    <property type="entry name" value="LYSM"/>
    <property type="match status" value="1"/>
</dbReference>
<dbReference type="GO" id="GO:0031640">
    <property type="term" value="P:killing of cells of another organism"/>
    <property type="evidence" value="ECO:0007669"/>
    <property type="project" value="UniProtKB-KW"/>
</dbReference>
<dbReference type="SMART" id="SM00257">
    <property type="entry name" value="LysM"/>
    <property type="match status" value="1"/>
</dbReference>
<dbReference type="Proteomes" id="UP000059672">
    <property type="component" value="Chromosome"/>
</dbReference>
<dbReference type="AlphaFoldDB" id="A0A0X8G839"/>
<name>A0A0X8G839_9FLAO</name>
<evidence type="ECO:0000313" key="7">
    <source>
        <dbReference type="Proteomes" id="UP000059672"/>
    </source>
</evidence>
<gene>
    <name evidence="6" type="ORF">Lupro_11420</name>
</gene>
<dbReference type="InterPro" id="IPR002901">
    <property type="entry name" value="MGlyc_endo_b_GlcNAc-like_dom"/>
</dbReference>
<dbReference type="RefSeq" id="WP_068210390.1">
    <property type="nucleotide sequence ID" value="NZ_CP013355.1"/>
</dbReference>
<reference evidence="6 7" key="2">
    <citation type="journal article" date="2016" name="Int. J. Syst. Evol. Microbiol.">
        <title>Lutibacter profundi sp. nov., isolated from a deep-sea hydrothermal system on the Arctic Mid-Ocean Ridge and emended description of the genus Lutibacter.</title>
        <authorList>
            <person name="Le Moine Bauer S."/>
            <person name="Roalkvam I."/>
            <person name="Steen I.H."/>
            <person name="Dahle H."/>
        </authorList>
    </citation>
    <scope>NUCLEOTIDE SEQUENCE [LARGE SCALE GENOMIC DNA]</scope>
    <source>
        <strain evidence="6 7">LP1</strain>
    </source>
</reference>
<evidence type="ECO:0000256" key="4">
    <source>
        <dbReference type="ARBA" id="ARBA00032108"/>
    </source>
</evidence>
<dbReference type="CDD" id="cd00118">
    <property type="entry name" value="LysM"/>
    <property type="match status" value="1"/>
</dbReference>
<proteinExistence type="predicted"/>
<dbReference type="STRING" id="1622118.Lupro_11420"/>
<protein>
    <recommendedName>
        <fullName evidence="4">Peptidoglycan hydrolase</fullName>
    </recommendedName>
</protein>
<dbReference type="SMART" id="SM00047">
    <property type="entry name" value="LYZ2"/>
    <property type="match status" value="1"/>
</dbReference>
<sequence>MKRNYIIIGLLSVGLLFGCKSKKKIVNSSIKKNNREVIAPENSEIVTTKRAINTSFNYSTQAYIKKYKDIAMEEMRVYNIPASITLAQGILESSSGNSLLTKKSNNHFGIKCHKGWKGKKVYHDDDEKGECFRVYKNPNNSFKDHSKFLATRNRYAKLFKLKKNDYVKWAKGLSTAGYATDRRYPAKLIAIIEKYNLHKYDTEVLGKPFKKLKVKKASNHVVSKGDTLYSISKKYGLTVDELKKLNGLTSNNITVGYTLILK</sequence>
<feature type="domain" description="LysM" evidence="5">
    <location>
        <begin position="218"/>
        <end position="261"/>
    </location>
</feature>
<dbReference type="GO" id="GO:0004040">
    <property type="term" value="F:amidase activity"/>
    <property type="evidence" value="ECO:0007669"/>
    <property type="project" value="InterPro"/>
</dbReference>
<dbReference type="PANTHER" id="PTHR33308">
    <property type="entry name" value="PEPTIDOGLYCAN HYDROLASE FLGJ"/>
    <property type="match status" value="1"/>
</dbReference>
<dbReference type="Pfam" id="PF01832">
    <property type="entry name" value="Glucosaminidase"/>
    <property type="match status" value="1"/>
</dbReference>
<dbReference type="SUPFAM" id="SSF54106">
    <property type="entry name" value="LysM domain"/>
    <property type="match status" value="1"/>
</dbReference>
<dbReference type="InterPro" id="IPR036779">
    <property type="entry name" value="LysM_dom_sf"/>
</dbReference>
<evidence type="ECO:0000256" key="1">
    <source>
        <dbReference type="ARBA" id="ARBA00022529"/>
    </source>
</evidence>
<dbReference type="PANTHER" id="PTHR33308:SF9">
    <property type="entry name" value="PEPTIDOGLYCAN HYDROLASE FLGJ"/>
    <property type="match status" value="1"/>
</dbReference>
<dbReference type="KEGG" id="lut:Lupro_11420"/>
<reference evidence="7" key="1">
    <citation type="submission" date="2015-12" db="EMBL/GenBank/DDBJ databases">
        <title>Complete genome sequence of Lutibacter profundus strain LP1.</title>
        <authorList>
            <person name="Wissuwa J."/>
            <person name="Le Moine Bauer S."/>
            <person name="Stokke R."/>
            <person name="Dahle H."/>
            <person name="Steen I.H."/>
        </authorList>
    </citation>
    <scope>NUCLEOTIDE SEQUENCE [LARGE SCALE GENOMIC DNA]</scope>
    <source>
        <strain evidence="7">LP1</strain>
    </source>
</reference>
<dbReference type="PROSITE" id="PS51257">
    <property type="entry name" value="PROKAR_LIPOPROTEIN"/>
    <property type="match status" value="1"/>
</dbReference>
<organism evidence="6 7">
    <name type="scientific">Lutibacter profundi</name>
    <dbReference type="NCBI Taxonomy" id="1622118"/>
    <lineage>
        <taxon>Bacteria</taxon>
        <taxon>Pseudomonadati</taxon>
        <taxon>Bacteroidota</taxon>
        <taxon>Flavobacteriia</taxon>
        <taxon>Flavobacteriales</taxon>
        <taxon>Flavobacteriaceae</taxon>
        <taxon>Lutibacter</taxon>
    </lineage>
</organism>
<dbReference type="GO" id="GO:0042742">
    <property type="term" value="P:defense response to bacterium"/>
    <property type="evidence" value="ECO:0007669"/>
    <property type="project" value="UniProtKB-KW"/>
</dbReference>
<keyword evidence="2" id="KW-0081">Bacteriolytic enzyme</keyword>
<dbReference type="OrthoDB" id="977752at2"/>
<keyword evidence="1" id="KW-0929">Antimicrobial</keyword>
<evidence type="ECO:0000256" key="3">
    <source>
        <dbReference type="ARBA" id="ARBA00022801"/>
    </source>
</evidence>
<dbReference type="InterPro" id="IPR018392">
    <property type="entry name" value="LysM"/>
</dbReference>
<dbReference type="Gene3D" id="3.10.350.10">
    <property type="entry name" value="LysM domain"/>
    <property type="match status" value="1"/>
</dbReference>